<dbReference type="AlphaFoldDB" id="A0AAD7BVB1"/>
<dbReference type="GO" id="GO:0016279">
    <property type="term" value="F:protein-lysine N-methyltransferase activity"/>
    <property type="evidence" value="ECO:0007669"/>
    <property type="project" value="TreeGrafter"/>
</dbReference>
<protein>
    <recommendedName>
        <fullName evidence="3">SET domain-containing protein</fullName>
    </recommendedName>
</protein>
<dbReference type="InterPro" id="IPR046341">
    <property type="entry name" value="SET_dom_sf"/>
</dbReference>
<dbReference type="EMBL" id="JARKIE010000509">
    <property type="protein sequence ID" value="KAJ7631765.1"/>
    <property type="molecule type" value="Genomic_DNA"/>
</dbReference>
<evidence type="ECO:0000313" key="2">
    <source>
        <dbReference type="Proteomes" id="UP001221757"/>
    </source>
</evidence>
<organism evidence="1 2">
    <name type="scientific">Mycena rosella</name>
    <name type="common">Pink bonnet</name>
    <name type="synonym">Agaricus rosellus</name>
    <dbReference type="NCBI Taxonomy" id="1033263"/>
    <lineage>
        <taxon>Eukaryota</taxon>
        <taxon>Fungi</taxon>
        <taxon>Dikarya</taxon>
        <taxon>Basidiomycota</taxon>
        <taxon>Agaricomycotina</taxon>
        <taxon>Agaricomycetes</taxon>
        <taxon>Agaricomycetidae</taxon>
        <taxon>Agaricales</taxon>
        <taxon>Marasmiineae</taxon>
        <taxon>Mycenaceae</taxon>
        <taxon>Mycena</taxon>
    </lineage>
</organism>
<keyword evidence="2" id="KW-1185">Reference proteome</keyword>
<reference evidence="1" key="1">
    <citation type="submission" date="2023-03" db="EMBL/GenBank/DDBJ databases">
        <title>Massive genome expansion in bonnet fungi (Mycena s.s.) driven by repeated elements and novel gene families across ecological guilds.</title>
        <authorList>
            <consortium name="Lawrence Berkeley National Laboratory"/>
            <person name="Harder C.B."/>
            <person name="Miyauchi S."/>
            <person name="Viragh M."/>
            <person name="Kuo A."/>
            <person name="Thoen E."/>
            <person name="Andreopoulos B."/>
            <person name="Lu D."/>
            <person name="Skrede I."/>
            <person name="Drula E."/>
            <person name="Henrissat B."/>
            <person name="Morin E."/>
            <person name="Kohler A."/>
            <person name="Barry K."/>
            <person name="LaButti K."/>
            <person name="Morin E."/>
            <person name="Salamov A."/>
            <person name="Lipzen A."/>
            <person name="Mereny Z."/>
            <person name="Hegedus B."/>
            <person name="Baldrian P."/>
            <person name="Stursova M."/>
            <person name="Weitz H."/>
            <person name="Taylor A."/>
            <person name="Grigoriev I.V."/>
            <person name="Nagy L.G."/>
            <person name="Martin F."/>
            <person name="Kauserud H."/>
        </authorList>
    </citation>
    <scope>NUCLEOTIDE SEQUENCE</scope>
    <source>
        <strain evidence="1">CBHHK067</strain>
    </source>
</reference>
<proteinExistence type="predicted"/>
<name>A0AAD7BVB1_MYCRO</name>
<dbReference type="PANTHER" id="PTHR13271">
    <property type="entry name" value="UNCHARACTERIZED PUTATIVE METHYLTRANSFERASE"/>
    <property type="match status" value="1"/>
</dbReference>
<comment type="caution">
    <text evidence="1">The sequence shown here is derived from an EMBL/GenBank/DDBJ whole genome shotgun (WGS) entry which is preliminary data.</text>
</comment>
<dbReference type="InterPro" id="IPR050600">
    <property type="entry name" value="SETD3_SETD6_MTase"/>
</dbReference>
<dbReference type="Proteomes" id="UP001221757">
    <property type="component" value="Unassembled WGS sequence"/>
</dbReference>
<gene>
    <name evidence="1" type="ORF">B0H17DRAFT_1108721</name>
</gene>
<dbReference type="Gene3D" id="3.90.1410.10">
    <property type="entry name" value="set domain protein methyltransferase, domain 1"/>
    <property type="match status" value="1"/>
</dbReference>
<dbReference type="SUPFAM" id="SSF82199">
    <property type="entry name" value="SET domain"/>
    <property type="match status" value="1"/>
</dbReference>
<dbReference type="PANTHER" id="PTHR13271:SF147">
    <property type="entry name" value="PROTEIN-LYSINE N-METHYLTRANSFERASE EFM1-RELATED"/>
    <property type="match status" value="1"/>
</dbReference>
<evidence type="ECO:0008006" key="3">
    <source>
        <dbReference type="Google" id="ProtNLM"/>
    </source>
</evidence>
<accession>A0AAD7BVB1</accession>
<sequence length="402" mass="43977">MSAEIVLQELKDWLQLNGGYFHPHIRLQKVPSGFCVVASESLPPDSKIVSCPFTLAITKPVALNALSGLLGPQANSELATWTERQLISVYLSFHRIPSSPHILAHNPYVKSLPSQDSLRTSLHFTPAELERFKGSNLYGATIDRRREWRAEWMQCQGPLSVADREWAEQLTWELYLTSATYVSSRAFPSTLLSQNVSLTSPSEPEPILLPGVDSLNHARAEPVSWVQSYIGSGPEPGPGSSISLTLHNSAAAGAELFNNYGVKPNSELILGYGFSLPNNPDDTIVLKIGGIEGKKWEVGRDARGADGVWESILELTGGSEPTYEDYLDAAAALGDMVQTLLDRLPPLSVAPSDDMREDVAVMLNHYIQGQREILESLIVYASGKEELGVAMAREQGIEVVLE</sequence>
<evidence type="ECO:0000313" key="1">
    <source>
        <dbReference type="EMBL" id="KAJ7631765.1"/>
    </source>
</evidence>
<dbReference type="GO" id="GO:0005634">
    <property type="term" value="C:nucleus"/>
    <property type="evidence" value="ECO:0007669"/>
    <property type="project" value="TreeGrafter"/>
</dbReference>